<accession>A0A4U1MLD3</accession>
<protein>
    <recommendedName>
        <fullName evidence="1">Histidine-specific methyltransferase SAM-dependent domain-containing protein</fullName>
    </recommendedName>
</protein>
<gene>
    <name evidence="2" type="ORF">FBF83_01135</name>
</gene>
<organism evidence="2 3">
    <name type="scientific">Guptibacillus hwajinpoensis</name>
    <dbReference type="NCBI Taxonomy" id="208199"/>
    <lineage>
        <taxon>Bacteria</taxon>
        <taxon>Bacillati</taxon>
        <taxon>Bacillota</taxon>
        <taxon>Bacilli</taxon>
        <taxon>Bacillales</taxon>
        <taxon>Guptibacillaceae</taxon>
        <taxon>Guptibacillus</taxon>
    </lineage>
</organism>
<name>A0A4U1MLD3_9BACL</name>
<reference evidence="2 3" key="1">
    <citation type="submission" date="2019-04" db="EMBL/GenBank/DDBJ databases">
        <title>Genome sequence of Bacillus hwajinpoensis strain Y2.</title>
        <authorList>
            <person name="Fair J.L."/>
            <person name="Maclea K.S."/>
        </authorList>
    </citation>
    <scope>NUCLEOTIDE SEQUENCE [LARGE SCALE GENOMIC DNA]</scope>
    <source>
        <strain evidence="2 3">Y2</strain>
    </source>
</reference>
<dbReference type="AlphaFoldDB" id="A0A4U1MLD3"/>
<dbReference type="OrthoDB" id="5289726at2"/>
<dbReference type="RefSeq" id="WP_136945323.1">
    <property type="nucleotide sequence ID" value="NZ_SWFM01000001.1"/>
</dbReference>
<dbReference type="Proteomes" id="UP000310541">
    <property type="component" value="Unassembled WGS sequence"/>
</dbReference>
<comment type="caution">
    <text evidence="2">The sequence shown here is derived from an EMBL/GenBank/DDBJ whole genome shotgun (WGS) entry which is preliminary data.</text>
</comment>
<evidence type="ECO:0000313" key="3">
    <source>
        <dbReference type="Proteomes" id="UP000310541"/>
    </source>
</evidence>
<dbReference type="EMBL" id="SWFM01000001">
    <property type="protein sequence ID" value="TKD71446.1"/>
    <property type="molecule type" value="Genomic_DNA"/>
</dbReference>
<feature type="domain" description="Histidine-specific methyltransferase SAM-dependent" evidence="1">
    <location>
        <begin position="10"/>
        <end position="72"/>
    </location>
</feature>
<proteinExistence type="predicted"/>
<evidence type="ECO:0000259" key="1">
    <source>
        <dbReference type="Pfam" id="PF10017"/>
    </source>
</evidence>
<sequence length="75" mass="8562">MIKHKAISESSINFKNRTIGNVTIPFKNHETIHTENPYKYSNSEFQKLASASGFVHEKTRAVREGLFSLDYLSAM</sequence>
<evidence type="ECO:0000313" key="2">
    <source>
        <dbReference type="EMBL" id="TKD71446.1"/>
    </source>
</evidence>
<dbReference type="InterPro" id="IPR019257">
    <property type="entry name" value="MeTrfase_dom"/>
</dbReference>
<dbReference type="Pfam" id="PF10017">
    <property type="entry name" value="Methyltransf_33"/>
    <property type="match status" value="1"/>
</dbReference>